<accession>A0A550C7C3</accession>
<organism evidence="1 2">
    <name type="scientific">Schizophyllum amplum</name>
    <dbReference type="NCBI Taxonomy" id="97359"/>
    <lineage>
        <taxon>Eukaryota</taxon>
        <taxon>Fungi</taxon>
        <taxon>Dikarya</taxon>
        <taxon>Basidiomycota</taxon>
        <taxon>Agaricomycotina</taxon>
        <taxon>Agaricomycetes</taxon>
        <taxon>Agaricomycetidae</taxon>
        <taxon>Agaricales</taxon>
        <taxon>Schizophyllaceae</taxon>
        <taxon>Schizophyllum</taxon>
    </lineage>
</organism>
<protein>
    <submittedName>
        <fullName evidence="1">Uncharacterized protein</fullName>
    </submittedName>
</protein>
<gene>
    <name evidence="1" type="ORF">BD626DRAFT_538520</name>
</gene>
<proteinExistence type="predicted"/>
<name>A0A550C7C3_9AGAR</name>
<evidence type="ECO:0000313" key="1">
    <source>
        <dbReference type="EMBL" id="TRM60685.1"/>
    </source>
</evidence>
<dbReference type="EMBL" id="VDMD01000020">
    <property type="protein sequence ID" value="TRM60685.1"/>
    <property type="molecule type" value="Genomic_DNA"/>
</dbReference>
<evidence type="ECO:0000313" key="2">
    <source>
        <dbReference type="Proteomes" id="UP000320762"/>
    </source>
</evidence>
<keyword evidence="2" id="KW-1185">Reference proteome</keyword>
<sequence length="132" mass="14589">MLARPPAKTTSWASKHHIEVAGSAASAGGVRRRLMRPLAKSRSMTCCLVVLAMFMIETASTEDRPSLQNRQGVLRVELTRNWICSLYAVRTALKWGRSSRLVYSWVQLGDTVVWDCNPSQVAQGGLKRATTA</sequence>
<dbReference type="AlphaFoldDB" id="A0A550C7C3"/>
<comment type="caution">
    <text evidence="1">The sequence shown here is derived from an EMBL/GenBank/DDBJ whole genome shotgun (WGS) entry which is preliminary data.</text>
</comment>
<dbReference type="Proteomes" id="UP000320762">
    <property type="component" value="Unassembled WGS sequence"/>
</dbReference>
<reference evidence="1 2" key="1">
    <citation type="journal article" date="2019" name="New Phytol.">
        <title>Comparative genomics reveals unique wood-decay strategies and fruiting body development in the Schizophyllaceae.</title>
        <authorList>
            <person name="Almasi E."/>
            <person name="Sahu N."/>
            <person name="Krizsan K."/>
            <person name="Balint B."/>
            <person name="Kovacs G.M."/>
            <person name="Kiss B."/>
            <person name="Cseklye J."/>
            <person name="Drula E."/>
            <person name="Henrissat B."/>
            <person name="Nagy I."/>
            <person name="Chovatia M."/>
            <person name="Adam C."/>
            <person name="LaButti K."/>
            <person name="Lipzen A."/>
            <person name="Riley R."/>
            <person name="Grigoriev I.V."/>
            <person name="Nagy L.G."/>
        </authorList>
    </citation>
    <scope>NUCLEOTIDE SEQUENCE [LARGE SCALE GENOMIC DNA]</scope>
    <source>
        <strain evidence="1 2">NL-1724</strain>
    </source>
</reference>